<dbReference type="OrthoDB" id="87732at2157"/>
<evidence type="ECO:0000256" key="3">
    <source>
        <dbReference type="ARBA" id="ARBA00022741"/>
    </source>
</evidence>
<evidence type="ECO:0000259" key="6">
    <source>
        <dbReference type="PROSITE" id="PS50893"/>
    </source>
</evidence>
<evidence type="ECO:0000256" key="1">
    <source>
        <dbReference type="ARBA" id="ARBA00005417"/>
    </source>
</evidence>
<dbReference type="PATRIC" id="fig|1227490.4.peg.2073"/>
<evidence type="ECO:0000313" key="8">
    <source>
        <dbReference type="Proteomes" id="UP000011560"/>
    </source>
</evidence>
<reference evidence="7 8" key="1">
    <citation type="journal article" date="2014" name="PLoS Genet.">
        <title>Phylogenetically driven sequencing of extremely halophilic archaea reveals strategies for static and dynamic osmo-response.</title>
        <authorList>
            <person name="Becker E.A."/>
            <person name="Seitzer P.M."/>
            <person name="Tritt A."/>
            <person name="Larsen D."/>
            <person name="Krusor M."/>
            <person name="Yao A.I."/>
            <person name="Wu D."/>
            <person name="Madern D."/>
            <person name="Eisen J.A."/>
            <person name="Darling A.E."/>
            <person name="Facciotti M.T."/>
        </authorList>
    </citation>
    <scope>NUCLEOTIDE SEQUENCE [LARGE SCALE GENOMIC DNA]</scope>
    <source>
        <strain evidence="7 8">JCM 14624</strain>
    </source>
</reference>
<dbReference type="GO" id="GO:0016887">
    <property type="term" value="F:ATP hydrolysis activity"/>
    <property type="evidence" value="ECO:0007669"/>
    <property type="project" value="InterPro"/>
</dbReference>
<dbReference type="GO" id="GO:0005524">
    <property type="term" value="F:ATP binding"/>
    <property type="evidence" value="ECO:0007669"/>
    <property type="project" value="UniProtKB-KW"/>
</dbReference>
<dbReference type="PANTHER" id="PTHR43335">
    <property type="entry name" value="ABC TRANSPORTER, ATP-BINDING PROTEIN"/>
    <property type="match status" value="1"/>
</dbReference>
<proteinExistence type="inferred from homology"/>
<feature type="region of interest" description="Disordered" evidence="5">
    <location>
        <begin position="267"/>
        <end position="319"/>
    </location>
</feature>
<keyword evidence="4" id="KW-0067">ATP-binding</keyword>
<dbReference type="STRING" id="1227490.C479_10145"/>
<feature type="domain" description="ABC transporter" evidence="6">
    <location>
        <begin position="4"/>
        <end position="237"/>
    </location>
</feature>
<evidence type="ECO:0000313" key="7">
    <source>
        <dbReference type="EMBL" id="ELZ09926.1"/>
    </source>
</evidence>
<keyword evidence="3" id="KW-0547">Nucleotide-binding</keyword>
<dbReference type="Proteomes" id="UP000011560">
    <property type="component" value="Unassembled WGS sequence"/>
</dbReference>
<dbReference type="Gene3D" id="3.40.50.300">
    <property type="entry name" value="P-loop containing nucleotide triphosphate hydrolases"/>
    <property type="match status" value="1"/>
</dbReference>
<organism evidence="7 8">
    <name type="scientific">Halovivax asiaticus JCM 14624</name>
    <dbReference type="NCBI Taxonomy" id="1227490"/>
    <lineage>
        <taxon>Archaea</taxon>
        <taxon>Methanobacteriati</taxon>
        <taxon>Methanobacteriota</taxon>
        <taxon>Stenosarchaea group</taxon>
        <taxon>Halobacteria</taxon>
        <taxon>Halobacteriales</taxon>
        <taxon>Natrialbaceae</taxon>
        <taxon>Halovivax</taxon>
    </lineage>
</organism>
<dbReference type="Pfam" id="PF00005">
    <property type="entry name" value="ABC_tran"/>
    <property type="match status" value="1"/>
</dbReference>
<name>M0BGA5_9EURY</name>
<sequence>MAAIELRGVTKRYGASGLRKSNGVTALRDVDLRVEDGEIFGFLGPNGAGKSTTIDVLLDYLAPTAGSVRVLGHDVPEESVRVRERTGVLPDGHGPIGERTGREHVEFAIEAKGADDDPDELLGRVGMLGPEEYPVAQYSKGMTQRLLLAMALAGEPDLLILDEPTTGLDPNGAREMREIIREENARGATVFFSSHILEQVEAVCDRVAILDRGEIVTVDSIENLRERAGGTATVTLEVANHDETAVERVRAVDGVVSVRVESPANTVSAGRVAAAAGKRAGGENEQRPSSSQRTDSAEPTDGAGRGDGAERSDGDAGKPARVVVTCEARAKAAAIATIHDCVPVTDVAIEETPLEDLFAAFTEGVA</sequence>
<dbReference type="SUPFAM" id="SSF52540">
    <property type="entry name" value="P-loop containing nucleoside triphosphate hydrolases"/>
    <property type="match status" value="1"/>
</dbReference>
<gene>
    <name evidence="7" type="ORF">C479_10145</name>
</gene>
<dbReference type="SMART" id="SM00382">
    <property type="entry name" value="AAA"/>
    <property type="match status" value="1"/>
</dbReference>
<dbReference type="InterPro" id="IPR027417">
    <property type="entry name" value="P-loop_NTPase"/>
</dbReference>
<evidence type="ECO:0000256" key="4">
    <source>
        <dbReference type="ARBA" id="ARBA00022840"/>
    </source>
</evidence>
<evidence type="ECO:0000256" key="2">
    <source>
        <dbReference type="ARBA" id="ARBA00022448"/>
    </source>
</evidence>
<dbReference type="RefSeq" id="WP_007701761.1">
    <property type="nucleotide sequence ID" value="NZ_AOIQ01000016.1"/>
</dbReference>
<feature type="compositionally biased region" description="Low complexity" evidence="5">
    <location>
        <begin position="269"/>
        <end position="278"/>
    </location>
</feature>
<keyword evidence="8" id="KW-1185">Reference proteome</keyword>
<dbReference type="AlphaFoldDB" id="M0BGA5"/>
<protein>
    <submittedName>
        <fullName evidence="7">ABC transporter</fullName>
    </submittedName>
</protein>
<dbReference type="PROSITE" id="PS50893">
    <property type="entry name" value="ABC_TRANSPORTER_2"/>
    <property type="match status" value="1"/>
</dbReference>
<comment type="similarity">
    <text evidence="1">Belongs to the ABC transporter superfamily.</text>
</comment>
<dbReference type="InterPro" id="IPR003593">
    <property type="entry name" value="AAA+_ATPase"/>
</dbReference>
<feature type="compositionally biased region" description="Basic and acidic residues" evidence="5">
    <location>
        <begin position="307"/>
        <end position="318"/>
    </location>
</feature>
<dbReference type="PANTHER" id="PTHR43335:SF4">
    <property type="entry name" value="ABC TRANSPORTER, ATP-BINDING PROTEIN"/>
    <property type="match status" value="1"/>
</dbReference>
<dbReference type="InterPro" id="IPR003439">
    <property type="entry name" value="ABC_transporter-like_ATP-bd"/>
</dbReference>
<dbReference type="EMBL" id="AOIQ01000016">
    <property type="protein sequence ID" value="ELZ09926.1"/>
    <property type="molecule type" value="Genomic_DNA"/>
</dbReference>
<evidence type="ECO:0000256" key="5">
    <source>
        <dbReference type="SAM" id="MobiDB-lite"/>
    </source>
</evidence>
<dbReference type="CDD" id="cd03230">
    <property type="entry name" value="ABC_DR_subfamily_A"/>
    <property type="match status" value="1"/>
</dbReference>
<accession>M0BGA5</accession>
<comment type="caution">
    <text evidence="7">The sequence shown here is derived from an EMBL/GenBank/DDBJ whole genome shotgun (WGS) entry which is preliminary data.</text>
</comment>
<keyword evidence="2" id="KW-0813">Transport</keyword>